<reference evidence="1" key="2">
    <citation type="submission" date="2020-11" db="EMBL/GenBank/DDBJ databases">
        <authorList>
            <person name="McCartney M.A."/>
            <person name="Auch B."/>
            <person name="Kono T."/>
            <person name="Mallez S."/>
            <person name="Becker A."/>
            <person name="Gohl D.M."/>
            <person name="Silverstein K.A.T."/>
            <person name="Koren S."/>
            <person name="Bechman K.B."/>
            <person name="Herman A."/>
            <person name="Abrahante J.E."/>
            <person name="Garbe J."/>
        </authorList>
    </citation>
    <scope>NUCLEOTIDE SEQUENCE</scope>
    <source>
        <strain evidence="1">Duluth1</strain>
        <tissue evidence="1">Whole animal</tissue>
    </source>
</reference>
<accession>A0A9D4JFF8</accession>
<comment type="caution">
    <text evidence="1">The sequence shown here is derived from an EMBL/GenBank/DDBJ whole genome shotgun (WGS) entry which is preliminary data.</text>
</comment>
<dbReference type="Proteomes" id="UP000828390">
    <property type="component" value="Unassembled WGS sequence"/>
</dbReference>
<evidence type="ECO:0008006" key="3">
    <source>
        <dbReference type="Google" id="ProtNLM"/>
    </source>
</evidence>
<evidence type="ECO:0000313" key="2">
    <source>
        <dbReference type="Proteomes" id="UP000828390"/>
    </source>
</evidence>
<gene>
    <name evidence="1" type="ORF">DPMN_136342</name>
</gene>
<reference evidence="1" key="1">
    <citation type="journal article" date="2019" name="bioRxiv">
        <title>The Genome of the Zebra Mussel, Dreissena polymorpha: A Resource for Invasive Species Research.</title>
        <authorList>
            <person name="McCartney M.A."/>
            <person name="Auch B."/>
            <person name="Kono T."/>
            <person name="Mallez S."/>
            <person name="Zhang Y."/>
            <person name="Obille A."/>
            <person name="Becker A."/>
            <person name="Abrahante J.E."/>
            <person name="Garbe J."/>
            <person name="Badalamenti J.P."/>
            <person name="Herman A."/>
            <person name="Mangelson H."/>
            <person name="Liachko I."/>
            <person name="Sullivan S."/>
            <person name="Sone E.D."/>
            <person name="Koren S."/>
            <person name="Silverstein K.A.T."/>
            <person name="Beckman K.B."/>
            <person name="Gohl D.M."/>
        </authorList>
    </citation>
    <scope>NUCLEOTIDE SEQUENCE</scope>
    <source>
        <strain evidence="1">Duluth1</strain>
        <tissue evidence="1">Whole animal</tissue>
    </source>
</reference>
<proteinExistence type="predicted"/>
<evidence type="ECO:0000313" key="1">
    <source>
        <dbReference type="EMBL" id="KAH3807994.1"/>
    </source>
</evidence>
<dbReference type="Gene3D" id="2.80.10.50">
    <property type="match status" value="1"/>
</dbReference>
<dbReference type="AlphaFoldDB" id="A0A9D4JFF8"/>
<protein>
    <recommendedName>
        <fullName evidence="3">Lectin</fullName>
    </recommendedName>
</protein>
<keyword evidence="2" id="KW-1185">Reference proteome</keyword>
<dbReference type="EMBL" id="JAIWYP010000006">
    <property type="protein sequence ID" value="KAH3807994.1"/>
    <property type="molecule type" value="Genomic_DNA"/>
</dbReference>
<sequence length="155" mass="17478">MHWRFVLVVDHWGYIEHVAIGKIIHQRGGSLKPWNCTDLVVHSSRHWGALFALDGNNHHVIHKGGKFAHPKGGRPDAGNHTTVNLHSDEHAAMKFGFFSPSNLNTEVLVYGYPKMIGKWKIIHMVLNPSAEHTFTLMVKVGKSKTESRTCGFEYS</sequence>
<organism evidence="1 2">
    <name type="scientific">Dreissena polymorpha</name>
    <name type="common">Zebra mussel</name>
    <name type="synonym">Mytilus polymorpha</name>
    <dbReference type="NCBI Taxonomy" id="45954"/>
    <lineage>
        <taxon>Eukaryota</taxon>
        <taxon>Metazoa</taxon>
        <taxon>Spiralia</taxon>
        <taxon>Lophotrochozoa</taxon>
        <taxon>Mollusca</taxon>
        <taxon>Bivalvia</taxon>
        <taxon>Autobranchia</taxon>
        <taxon>Heteroconchia</taxon>
        <taxon>Euheterodonta</taxon>
        <taxon>Imparidentia</taxon>
        <taxon>Neoheterodontei</taxon>
        <taxon>Myida</taxon>
        <taxon>Dreissenoidea</taxon>
        <taxon>Dreissenidae</taxon>
        <taxon>Dreissena</taxon>
    </lineage>
</organism>
<name>A0A9D4JFF8_DREPO</name>